<evidence type="ECO:0000313" key="2">
    <source>
        <dbReference type="Proteomes" id="UP000187429"/>
    </source>
</evidence>
<dbReference type="Proteomes" id="UP000187429">
    <property type="component" value="Unassembled WGS sequence"/>
</dbReference>
<sequence>MESYFQTNKKSWIESSFYNRAFKILIESREVLKWSYVVAFFLEAGNDSHIFEGVQSGLEMATEKLNELLETEIYPETVDKLKWEIINASEFALDRKRALQYYS</sequence>
<accession>A0A1R1XVV5</accession>
<name>A0A1R1XVV5_9FUNG</name>
<organism evidence="1 2">
    <name type="scientific">Smittium culicis</name>
    <dbReference type="NCBI Taxonomy" id="133412"/>
    <lineage>
        <taxon>Eukaryota</taxon>
        <taxon>Fungi</taxon>
        <taxon>Fungi incertae sedis</taxon>
        <taxon>Zoopagomycota</taxon>
        <taxon>Kickxellomycotina</taxon>
        <taxon>Harpellomycetes</taxon>
        <taxon>Harpellales</taxon>
        <taxon>Legeriomycetaceae</taxon>
        <taxon>Smittium</taxon>
    </lineage>
</organism>
<keyword evidence="2" id="KW-1185">Reference proteome</keyword>
<gene>
    <name evidence="1" type="ORF">AYI69_g6888</name>
</gene>
<evidence type="ECO:0000313" key="1">
    <source>
        <dbReference type="EMBL" id="OMJ18754.1"/>
    </source>
</evidence>
<dbReference type="OrthoDB" id="10009520at2759"/>
<protein>
    <submittedName>
        <fullName evidence="1">E3 ubiquitin-protein ligase arih1</fullName>
    </submittedName>
</protein>
<reference evidence="2" key="1">
    <citation type="submission" date="2017-01" db="EMBL/GenBank/DDBJ databases">
        <authorList>
            <person name="Wang Y."/>
            <person name="White M."/>
            <person name="Kvist S."/>
            <person name="Moncalvo J.-M."/>
        </authorList>
    </citation>
    <scope>NUCLEOTIDE SEQUENCE [LARGE SCALE GENOMIC DNA]</scope>
    <source>
        <strain evidence="2">ID-206-W2</strain>
    </source>
</reference>
<dbReference type="Gene3D" id="1.20.120.1750">
    <property type="match status" value="1"/>
</dbReference>
<dbReference type="AlphaFoldDB" id="A0A1R1XVV5"/>
<comment type="caution">
    <text evidence="1">The sequence shown here is derived from an EMBL/GenBank/DDBJ whole genome shotgun (WGS) entry which is preliminary data.</text>
</comment>
<dbReference type="EMBL" id="LSSM01003193">
    <property type="protein sequence ID" value="OMJ18754.1"/>
    <property type="molecule type" value="Genomic_DNA"/>
</dbReference>
<proteinExistence type="predicted"/>